<name>F8P6C7_SERL9</name>
<organism>
    <name type="scientific">Serpula lacrymans var. lacrymans (strain S7.9)</name>
    <name type="common">Dry rot fungus</name>
    <dbReference type="NCBI Taxonomy" id="578457"/>
    <lineage>
        <taxon>Eukaryota</taxon>
        <taxon>Fungi</taxon>
        <taxon>Dikarya</taxon>
        <taxon>Basidiomycota</taxon>
        <taxon>Agaricomycotina</taxon>
        <taxon>Agaricomycetes</taxon>
        <taxon>Agaricomycetidae</taxon>
        <taxon>Boletales</taxon>
        <taxon>Coniophorineae</taxon>
        <taxon>Serpulaceae</taxon>
        <taxon>Serpula</taxon>
    </lineage>
</organism>
<evidence type="ECO:0000313" key="1">
    <source>
        <dbReference type="EMBL" id="EGO20994.1"/>
    </source>
</evidence>
<reference evidence="1" key="1">
    <citation type="submission" date="2011-04" db="EMBL/GenBank/DDBJ databases">
        <title>Evolution of plant cell wall degrading machinery underlies the functional diversity of forest fungi.</title>
        <authorList>
            <consortium name="US DOE Joint Genome Institute (JGI-PGF)"/>
            <person name="Eastwood D.C."/>
            <person name="Floudas D."/>
            <person name="Binder M."/>
            <person name="Majcherczyk A."/>
            <person name="Schneider P."/>
            <person name="Aerts A."/>
            <person name="Asiegbu F.O."/>
            <person name="Baker S.E."/>
            <person name="Barry K."/>
            <person name="Bendiksby M."/>
            <person name="Blumentritt M."/>
            <person name="Coutinho P.M."/>
            <person name="Cullen D."/>
            <person name="Cullen D."/>
            <person name="Gathman A."/>
            <person name="Goodell B."/>
            <person name="Henrissat B."/>
            <person name="Ihrmark K."/>
            <person name="Kauserud H."/>
            <person name="Kohler A."/>
            <person name="LaButti K."/>
            <person name="Lapidus A."/>
            <person name="Lavin J.L."/>
            <person name="Lee Y.-H."/>
            <person name="Lindquist E."/>
            <person name="Lilly W."/>
            <person name="Lucas S."/>
            <person name="Morin E."/>
            <person name="Murat C."/>
            <person name="Oguiza J.A."/>
            <person name="Park J."/>
            <person name="Pisabarro A.G."/>
            <person name="Riley R."/>
            <person name="Rosling A."/>
            <person name="Salamov A."/>
            <person name="Schmidt O."/>
            <person name="Schmutz J."/>
            <person name="Skrede I."/>
            <person name="Stenlid J."/>
            <person name="Wiebenga A."/>
            <person name="Xie X."/>
            <person name="Kues U."/>
            <person name="Hibbett D.S."/>
            <person name="Hoffmeister D."/>
            <person name="Hogberg N."/>
            <person name="Martin F."/>
            <person name="Grigoriev I.V."/>
            <person name="Watkinson S.C."/>
        </authorList>
    </citation>
    <scope>NUCLEOTIDE SEQUENCE</scope>
    <source>
        <strain evidence="1">S7.9</strain>
    </source>
</reference>
<dbReference type="HOGENOM" id="CLU_1932659_0_0_1"/>
<sequence length="131" mass="15265">MRLKDRDEQLNRQRERQVLHGGISLCGARKVVRACLPLSTRKATSSGINNNGTPKNTFCWERWGRVPAKIPQIWCLDRRVAISALVRRKTDIRYDKRIFLTVHIPHISLAIRDAKRYSTFEFDHRIKGAEL</sequence>
<dbReference type="EMBL" id="GL945439">
    <property type="protein sequence ID" value="EGO20994.1"/>
    <property type="molecule type" value="Genomic_DNA"/>
</dbReference>
<feature type="non-terminal residue" evidence="1">
    <location>
        <position position="131"/>
    </location>
</feature>
<dbReference type="KEGG" id="sla:SERLADRAFT_475560"/>
<dbReference type="GeneID" id="18820655"/>
<protein>
    <submittedName>
        <fullName evidence="1">Uncharacterized protein</fullName>
    </submittedName>
</protein>
<dbReference type="RefSeq" id="XP_007321951.1">
    <property type="nucleotide sequence ID" value="XM_007321889.1"/>
</dbReference>
<dbReference type="Proteomes" id="UP000008064">
    <property type="component" value="Unassembled WGS sequence"/>
</dbReference>
<accession>F8P6C7</accession>
<proteinExistence type="predicted"/>
<gene>
    <name evidence="1" type="ORF">SERLADRAFT_475560</name>
</gene>
<dbReference type="AlphaFoldDB" id="F8P6C7"/>